<name>A0A7S5QVQ4_9CAUD</name>
<reference evidence="1" key="1">
    <citation type="submission" date="2020-01" db="EMBL/GenBank/DDBJ databases">
        <title>Patterns of diversity and host range of bacteriophage communities associated with bean-nodulatin bacteria.</title>
        <authorList>
            <person name="Vann Cauwenberghe J."/>
            <person name="Santamaria R.I."/>
            <person name="Bustos P."/>
            <person name="Juarez S."/>
            <person name="Gonzalez V."/>
        </authorList>
    </citation>
    <scope>NUCLEOTIDE SEQUENCE</scope>
</reference>
<protein>
    <submittedName>
        <fullName evidence="1">Uncharacterized protein</fullName>
    </submittedName>
</protein>
<dbReference type="EMBL" id="MN988466">
    <property type="protein sequence ID" value="QIG67183.1"/>
    <property type="molecule type" value="Genomic_DNA"/>
</dbReference>
<gene>
    <name evidence="1" type="ORF">EVB35_003</name>
</gene>
<keyword evidence="2" id="KW-1185">Reference proteome</keyword>
<proteinExistence type="predicted"/>
<dbReference type="Proteomes" id="UP000661685">
    <property type="component" value="Segment"/>
</dbReference>
<sequence length="65" mass="7734">MLTNREAYQRAEQFGIRLTWLRDVQEYRVTLQRWTRKQAEALAYFTNDIEDALLTGMHISRTSAV</sequence>
<evidence type="ECO:0000313" key="2">
    <source>
        <dbReference type="Proteomes" id="UP000661685"/>
    </source>
</evidence>
<organism evidence="1 2">
    <name type="scientific">Rhizobium phage RHph_TM34</name>
    <dbReference type="NCBI Taxonomy" id="2509556"/>
    <lineage>
        <taxon>Viruses</taxon>
        <taxon>Duplodnaviria</taxon>
        <taxon>Heunggongvirae</taxon>
        <taxon>Uroviricota</taxon>
        <taxon>Caudoviricetes</taxon>
        <taxon>Autographivirales</taxon>
        <taxon>Dunnvirinae</taxon>
        <taxon>Tepoztlanvirus</taxon>
        <taxon>Tepoztlanvirus RHphTM34</taxon>
    </lineage>
</organism>
<accession>A0A7S5QVQ4</accession>
<evidence type="ECO:0000313" key="1">
    <source>
        <dbReference type="EMBL" id="QIG67183.1"/>
    </source>
</evidence>